<dbReference type="SUPFAM" id="SSF53067">
    <property type="entry name" value="Actin-like ATPase domain"/>
    <property type="match status" value="2"/>
</dbReference>
<dbReference type="EMBL" id="FZOK01000012">
    <property type="protein sequence ID" value="SNS53617.1"/>
    <property type="molecule type" value="Genomic_DNA"/>
</dbReference>
<gene>
    <name evidence="2" type="ORF">SAMN06295967_1127</name>
</gene>
<dbReference type="Gene3D" id="3.30.420.40">
    <property type="match status" value="2"/>
</dbReference>
<reference evidence="3" key="1">
    <citation type="submission" date="2017-06" db="EMBL/GenBank/DDBJ databases">
        <authorList>
            <person name="Varghese N."/>
            <person name="Submissions S."/>
        </authorList>
    </citation>
    <scope>NUCLEOTIDE SEQUENCE [LARGE SCALE GENOMIC DNA]</scope>
    <source>
        <strain evidence="3">5C</strain>
    </source>
</reference>
<feature type="domain" description="Actin-like protein N-terminal" evidence="1">
    <location>
        <begin position="13"/>
        <end position="147"/>
    </location>
</feature>
<dbReference type="Pfam" id="PF17989">
    <property type="entry name" value="ALP_N"/>
    <property type="match status" value="1"/>
</dbReference>
<accession>A0A239F9W7</accession>
<dbReference type="RefSeq" id="WP_089241492.1">
    <property type="nucleotide sequence ID" value="NZ_FZOK01000012.1"/>
</dbReference>
<dbReference type="InterPro" id="IPR040607">
    <property type="entry name" value="ALP_N"/>
</dbReference>
<evidence type="ECO:0000259" key="1">
    <source>
        <dbReference type="Pfam" id="PF17989"/>
    </source>
</evidence>
<dbReference type="Proteomes" id="UP000198480">
    <property type="component" value="Unassembled WGS sequence"/>
</dbReference>
<proteinExistence type="predicted"/>
<evidence type="ECO:0000313" key="2">
    <source>
        <dbReference type="EMBL" id="SNS53617.1"/>
    </source>
</evidence>
<name>A0A239F9W7_9BACT</name>
<dbReference type="InterPro" id="IPR043129">
    <property type="entry name" value="ATPase_NBD"/>
</dbReference>
<organism evidence="2 3">
    <name type="scientific">Belliella buryatensis</name>
    <dbReference type="NCBI Taxonomy" id="1500549"/>
    <lineage>
        <taxon>Bacteria</taxon>
        <taxon>Pseudomonadati</taxon>
        <taxon>Bacteroidota</taxon>
        <taxon>Cytophagia</taxon>
        <taxon>Cytophagales</taxon>
        <taxon>Cyclobacteriaceae</taxon>
        <taxon>Belliella</taxon>
    </lineage>
</organism>
<protein>
    <recommendedName>
        <fullName evidence="1">Actin-like protein N-terminal domain-containing protein</fullName>
    </recommendedName>
</protein>
<dbReference type="AlphaFoldDB" id="A0A239F9W7"/>
<dbReference type="OrthoDB" id="627216at2"/>
<sequence>MNINVENVLEVEQIPSVYESNNVDLRFVSKDLVNGLKIVQKDTAYIVGNLALSEGISPHKNINGAPDELDYKVLLKSGLLLGFHKIGNPITLTTGFPFSTFQLYKDQAREMLVGEHILEFDTATFSSGGKKKVVAEVDNAYVMPEAVSCALALRKLGTARGNFFVVSLGYGTFEAILSTEGGLVQRSSVSTFGLRYAVKLLEAELSKTYYLDLKNEHQIDTAFRNSFIFLNRKRVDLSDLKRKVLRQYYEDVVSPALRKAFDDNDFSKSSTMYLAGGGALYDELLDCFQEEFTDILDVKVPEDAAYLAAKGYCFNSLMANGGDKGRAMGLDIGNSTTVICTFKVES</sequence>
<evidence type="ECO:0000313" key="3">
    <source>
        <dbReference type="Proteomes" id="UP000198480"/>
    </source>
</evidence>
<keyword evidence="3" id="KW-1185">Reference proteome</keyword>